<proteinExistence type="predicted"/>
<evidence type="ECO:0000313" key="1">
    <source>
        <dbReference type="EMBL" id="ORJ32819.1"/>
    </source>
</evidence>
<evidence type="ECO:0000313" key="2">
    <source>
        <dbReference type="Proteomes" id="UP000192532"/>
    </source>
</evidence>
<accession>A0A1X0X1L5</accession>
<dbReference type="RefSeq" id="WP_049543938.1">
    <property type="nucleotide sequence ID" value="NZ_LNVH01000002.1"/>
</dbReference>
<organism evidence="1 2">
    <name type="scientific">Streptococcus oralis subsp. tigurinus</name>
    <dbReference type="NCBI Taxonomy" id="1077464"/>
    <lineage>
        <taxon>Bacteria</taxon>
        <taxon>Bacillati</taxon>
        <taxon>Bacillota</taxon>
        <taxon>Bacilli</taxon>
        <taxon>Lactobacillales</taxon>
        <taxon>Streptococcaceae</taxon>
        <taxon>Streptococcus</taxon>
    </lineage>
</organism>
<protein>
    <submittedName>
        <fullName evidence="1">Uncharacterized protein</fullName>
    </submittedName>
</protein>
<dbReference type="Proteomes" id="UP000192532">
    <property type="component" value="Unassembled WGS sequence"/>
</dbReference>
<dbReference type="EMBL" id="LNVH01000002">
    <property type="protein sequence ID" value="ORJ32819.1"/>
    <property type="molecule type" value="Genomic_DNA"/>
</dbReference>
<reference evidence="1 2" key="1">
    <citation type="journal article" date="2016" name="PLoS ONE">
        <title>Comparative Genomics Analysis of Streptococcus tigurinus Strains Identifies Genetic Elements Specifically and Uniquely Present in Highly Virulent Strains.</title>
        <authorList>
            <person name="Diene S.M."/>
            <person name="Francois P."/>
            <person name="Zbinden A."/>
            <person name="Entenza J.M."/>
            <person name="Resch G."/>
        </authorList>
    </citation>
    <scope>NUCLEOTIDE SEQUENCE [LARGE SCALE GENOMIC DNA]</scope>
    <source>
        <strain evidence="1 2">859</strain>
    </source>
</reference>
<name>A0A1X0X1L5_STROR</name>
<comment type="caution">
    <text evidence="1">The sequence shown here is derived from an EMBL/GenBank/DDBJ whole genome shotgun (WGS) entry which is preliminary data.</text>
</comment>
<gene>
    <name evidence="1" type="ORF">ATE37_01190</name>
</gene>
<dbReference type="AlphaFoldDB" id="A0A1X0X1L5"/>
<sequence length="86" mass="9546">MSNLSKKSLPIQDLEIKISSDSSVPHVILNGIDFRAEGIGLKSIKIIWGTKGGEIPESLIQIDYIDAREQLHEATVKQSFQNTLLK</sequence>